<dbReference type="PROSITE" id="PS50172">
    <property type="entry name" value="BRCT"/>
    <property type="match status" value="1"/>
</dbReference>
<dbReference type="PANTHER" id="PTHR47667">
    <property type="entry name" value="REGULATOR OF TY1 TRANSPOSITION PROTEIN 107"/>
    <property type="match status" value="1"/>
</dbReference>
<organism evidence="3 4">
    <name type="scientific">Opisthorchis viverrini</name>
    <name type="common">Southeast Asian liver fluke</name>
    <dbReference type="NCBI Taxonomy" id="6198"/>
    <lineage>
        <taxon>Eukaryota</taxon>
        <taxon>Metazoa</taxon>
        <taxon>Spiralia</taxon>
        <taxon>Lophotrochozoa</taxon>
        <taxon>Platyhelminthes</taxon>
        <taxon>Trematoda</taxon>
        <taxon>Digenea</taxon>
        <taxon>Opisthorchiida</taxon>
        <taxon>Opisthorchiata</taxon>
        <taxon>Opisthorchiidae</taxon>
        <taxon>Opisthorchis</taxon>
    </lineage>
</organism>
<dbReference type="EMBL" id="KL596661">
    <property type="protein sequence ID" value="KER30439.1"/>
    <property type="molecule type" value="Genomic_DNA"/>
</dbReference>
<feature type="compositionally biased region" description="Basic residues" evidence="1">
    <location>
        <begin position="645"/>
        <end position="656"/>
    </location>
</feature>
<sequence>MLSVRKIGSGFFSCVQITFRSWPLRTANTNAHTELLGGHLPQDNHGLRWTVWLSVTDGEPQIRNVVPPGAQLAIRFSSVLRMPWVARGLKWLEREFTDREVRGSHSTSASRFPLSRPGQPGSIPVLVSPSCGMAAGTEMMLSVRKIGSGFFSCVQITFRSWPLRTANTNAHTELLGGHLPQDNHGLRWTVWLSVTDGEPQIRNVVPPGAQLAIRFSSVLRMPWVARGLKWLEREFTDREVRGSHSTSASRFPLSRPGQPGSIPVLVSPSCGMAAGTEMVIDQLKSFGAIQHPLLSESVRFALSDDPSPVEVGEAEDLYAVPVVTTDWVKLSAEAGQFLAFKPFHPDFKKLFSGLVFTLAELSAKDRLSIWATSVIHGAKVQHHLDNSVTHVILGRACGRFYKVCHEELRENGPALVTPDWILDCLDKKQLLSCESYHPDLLKLPAVPSKPPLRTHKAPQNDSTSGTIQQQAQSQQAHQPQGPRLPEQQQYVGVNPEKPGRGESHMRSAPGRGGLAVKRAEQERKMQQQHQFQMQQPRFDTSAPTGQPRYVSASPNTQRLPSARFTGHYEQQRFATSMPGVLDPNVGSVGLLTIPGTNLARGQENQHMLATQSPSGHGTLLMSGSSLQQHMPQTCTGPATGGGGVHHGKGGKSKSSKHVQEQNLNEEEKDAIVFQYVKNILSSQNLAVRDNPTTRASGADVGPAGAVSASSSSGSGHLGNQTGVGLCPTSGLVSANTLSSVGSQSAPGTPRKSKSPKSPGRANPSAIGCAGSGPRASPKASPKSKTNTMTKVLSSPQQQQQQQQQQSSIMLTGGHAGSTPPVLVAGQLHHVPGRQLSATGPQPTPQQHQQQVQRPVQHFLAAGNLPPPSPLHQQQQQQQQVVPGAPAYIVQRHPGGQLLASVSRQPISSQLHPQAVATHAGQYQRTGGVLATVSTSSPGSSAVAVQPSGQQMQQPQRQFAQAQLQQQQQPTLFVRTSRQIYQVRFLFSMSPKPANLRSGSARISS</sequence>
<name>A0A075AHT4_OPIVI</name>
<dbReference type="InterPro" id="IPR001357">
    <property type="entry name" value="BRCT_dom"/>
</dbReference>
<evidence type="ECO:0000256" key="1">
    <source>
        <dbReference type="SAM" id="MobiDB-lite"/>
    </source>
</evidence>
<gene>
    <name evidence="3" type="ORF">T265_03171</name>
</gene>
<feature type="region of interest" description="Disordered" evidence="1">
    <location>
        <begin position="632"/>
        <end position="662"/>
    </location>
</feature>
<dbReference type="GeneID" id="20317358"/>
<feature type="domain" description="BRCT" evidence="2">
    <location>
        <begin position="346"/>
        <end position="438"/>
    </location>
</feature>
<dbReference type="Proteomes" id="UP000054324">
    <property type="component" value="Unassembled WGS sequence"/>
</dbReference>
<feature type="compositionally biased region" description="Low complexity" evidence="1">
    <location>
        <begin position="796"/>
        <end position="805"/>
    </location>
</feature>
<dbReference type="PANTHER" id="PTHR47667:SF1">
    <property type="entry name" value="REGULATOR OF TY1 TRANSPOSITION PROTEIN 107"/>
    <property type="match status" value="1"/>
</dbReference>
<dbReference type="CTD" id="20317358"/>
<feature type="compositionally biased region" description="Polar residues" evidence="1">
    <location>
        <begin position="457"/>
        <end position="467"/>
    </location>
</feature>
<evidence type="ECO:0000259" key="2">
    <source>
        <dbReference type="PROSITE" id="PS50172"/>
    </source>
</evidence>
<dbReference type="Pfam" id="PF00533">
    <property type="entry name" value="BRCT"/>
    <property type="match status" value="1"/>
</dbReference>
<dbReference type="AlphaFoldDB" id="A0A075AHT4"/>
<accession>A0A075AHT4</accession>
<feature type="compositionally biased region" description="Low complexity" evidence="1">
    <location>
        <begin position="695"/>
        <end position="714"/>
    </location>
</feature>
<dbReference type="SMART" id="SM00292">
    <property type="entry name" value="BRCT"/>
    <property type="match status" value="1"/>
</dbReference>
<keyword evidence="4" id="KW-1185">Reference proteome</keyword>
<feature type="region of interest" description="Disordered" evidence="1">
    <location>
        <begin position="444"/>
        <end position="560"/>
    </location>
</feature>
<feature type="region of interest" description="Disordered" evidence="1">
    <location>
        <begin position="932"/>
        <end position="954"/>
    </location>
</feature>
<dbReference type="Gene3D" id="3.40.50.10190">
    <property type="entry name" value="BRCT domain"/>
    <property type="match status" value="1"/>
</dbReference>
<dbReference type="SUPFAM" id="SSF52113">
    <property type="entry name" value="BRCT domain"/>
    <property type="match status" value="2"/>
</dbReference>
<feature type="region of interest" description="Disordered" evidence="1">
    <location>
        <begin position="690"/>
        <end position="721"/>
    </location>
</feature>
<feature type="compositionally biased region" description="Low complexity" evidence="1">
    <location>
        <begin position="468"/>
        <end position="480"/>
    </location>
</feature>
<dbReference type="InterPro" id="IPR053036">
    <property type="entry name" value="CellCycle_DNARepair_Reg"/>
</dbReference>
<reference evidence="3 4" key="1">
    <citation type="submission" date="2013-11" db="EMBL/GenBank/DDBJ databases">
        <title>Opisthorchis viverrini - life in the bile duct.</title>
        <authorList>
            <person name="Young N.D."/>
            <person name="Nagarajan N."/>
            <person name="Lin S.J."/>
            <person name="Korhonen P.K."/>
            <person name="Jex A.R."/>
            <person name="Hall R.S."/>
            <person name="Safavi-Hemami H."/>
            <person name="Kaewkong W."/>
            <person name="Bertrand D."/>
            <person name="Gao S."/>
            <person name="Seet Q."/>
            <person name="Wongkham S."/>
            <person name="Teh B.T."/>
            <person name="Wongkham C."/>
            <person name="Intapan P.M."/>
            <person name="Maleewong W."/>
            <person name="Yang X."/>
            <person name="Hu M."/>
            <person name="Wang Z."/>
            <person name="Hofmann A."/>
            <person name="Sternberg P.W."/>
            <person name="Tan P."/>
            <person name="Wang J."/>
            <person name="Gasser R.B."/>
        </authorList>
    </citation>
    <scope>NUCLEOTIDE SEQUENCE [LARGE SCALE GENOMIC DNA]</scope>
</reference>
<dbReference type="STRING" id="6198.A0A075AHT4"/>
<dbReference type="OrthoDB" id="342264at2759"/>
<feature type="compositionally biased region" description="Polar residues" evidence="1">
    <location>
        <begin position="782"/>
        <end position="795"/>
    </location>
</feature>
<proteinExistence type="predicted"/>
<evidence type="ECO:0000313" key="4">
    <source>
        <dbReference type="Proteomes" id="UP000054324"/>
    </source>
</evidence>
<feature type="compositionally biased region" description="Polar residues" evidence="1">
    <location>
        <begin position="737"/>
        <end position="746"/>
    </location>
</feature>
<dbReference type="KEGG" id="ovi:T265_03171"/>
<feature type="region of interest" description="Disordered" evidence="1">
    <location>
        <begin position="737"/>
        <end position="822"/>
    </location>
</feature>
<dbReference type="CDD" id="cd17710">
    <property type="entry name" value="BRCT_PAXIP1_rpt2"/>
    <property type="match status" value="1"/>
</dbReference>
<dbReference type="InterPro" id="IPR036420">
    <property type="entry name" value="BRCT_dom_sf"/>
</dbReference>
<dbReference type="RefSeq" id="XP_009165848.1">
    <property type="nucleotide sequence ID" value="XM_009167584.1"/>
</dbReference>
<evidence type="ECO:0000313" key="3">
    <source>
        <dbReference type="EMBL" id="KER30439.1"/>
    </source>
</evidence>
<feature type="compositionally biased region" description="Low complexity" evidence="1">
    <location>
        <begin position="943"/>
        <end position="954"/>
    </location>
</feature>
<protein>
    <recommendedName>
        <fullName evidence="2">BRCT domain-containing protein</fullName>
    </recommendedName>
</protein>